<dbReference type="SUPFAM" id="SSF48264">
    <property type="entry name" value="Cytochrome P450"/>
    <property type="match status" value="1"/>
</dbReference>
<evidence type="ECO:0000256" key="4">
    <source>
        <dbReference type="SAM" id="Phobius"/>
    </source>
</evidence>
<proteinExistence type="predicted"/>
<name>A0A9W8QUB8_9HYPO</name>
<keyword evidence="4" id="KW-0812">Transmembrane</keyword>
<comment type="caution">
    <text evidence="5">The sequence shown here is derived from an EMBL/GenBank/DDBJ whole genome shotgun (WGS) entry which is preliminary data.</text>
</comment>
<protein>
    <recommendedName>
        <fullName evidence="7">Cytochrome P450</fullName>
    </recommendedName>
</protein>
<dbReference type="PANTHER" id="PTHR24305">
    <property type="entry name" value="CYTOCHROME P450"/>
    <property type="match status" value="1"/>
</dbReference>
<keyword evidence="6" id="KW-1185">Reference proteome</keyword>
<evidence type="ECO:0000313" key="6">
    <source>
        <dbReference type="Proteomes" id="UP001152087"/>
    </source>
</evidence>
<dbReference type="Proteomes" id="UP001152087">
    <property type="component" value="Unassembled WGS sequence"/>
</dbReference>
<reference evidence="5" key="1">
    <citation type="submission" date="2022-09" db="EMBL/GenBank/DDBJ databases">
        <title>Fusarium specimens isolated from Avocado Roots.</title>
        <authorList>
            <person name="Stajich J."/>
            <person name="Roper C."/>
            <person name="Heimlech-Rivalta G."/>
        </authorList>
    </citation>
    <scope>NUCLEOTIDE SEQUENCE</scope>
    <source>
        <strain evidence="5">A02</strain>
    </source>
</reference>
<gene>
    <name evidence="5" type="ORF">NW755_014353</name>
</gene>
<evidence type="ECO:0008006" key="7">
    <source>
        <dbReference type="Google" id="ProtNLM"/>
    </source>
</evidence>
<dbReference type="GO" id="GO:0020037">
    <property type="term" value="F:heme binding"/>
    <property type="evidence" value="ECO:0007669"/>
    <property type="project" value="InterPro"/>
</dbReference>
<dbReference type="PANTHER" id="PTHR24305:SF234">
    <property type="entry name" value="CYTOCHROME P450"/>
    <property type="match status" value="1"/>
</dbReference>
<dbReference type="InterPro" id="IPR050121">
    <property type="entry name" value="Cytochrome_P450_monoxygenase"/>
</dbReference>
<dbReference type="EMBL" id="JAOQAV010000177">
    <property type="protein sequence ID" value="KAJ4176539.1"/>
    <property type="molecule type" value="Genomic_DNA"/>
</dbReference>
<keyword evidence="4" id="KW-0472">Membrane</keyword>
<keyword evidence="3" id="KW-0408">Iron</keyword>
<dbReference type="GO" id="GO:0004497">
    <property type="term" value="F:monooxygenase activity"/>
    <property type="evidence" value="ECO:0007669"/>
    <property type="project" value="InterPro"/>
</dbReference>
<evidence type="ECO:0000256" key="2">
    <source>
        <dbReference type="ARBA" id="ARBA00022723"/>
    </source>
</evidence>
<keyword evidence="4" id="KW-1133">Transmembrane helix</keyword>
<dbReference type="InterPro" id="IPR036396">
    <property type="entry name" value="Cyt_P450_sf"/>
</dbReference>
<dbReference type="AlphaFoldDB" id="A0A9W8QUB8"/>
<keyword evidence="2" id="KW-0479">Metal-binding</keyword>
<evidence type="ECO:0000256" key="1">
    <source>
        <dbReference type="ARBA" id="ARBA00022617"/>
    </source>
</evidence>
<organism evidence="5 6">
    <name type="scientific">Fusarium falciforme</name>
    <dbReference type="NCBI Taxonomy" id="195108"/>
    <lineage>
        <taxon>Eukaryota</taxon>
        <taxon>Fungi</taxon>
        <taxon>Dikarya</taxon>
        <taxon>Ascomycota</taxon>
        <taxon>Pezizomycotina</taxon>
        <taxon>Sordariomycetes</taxon>
        <taxon>Hypocreomycetidae</taxon>
        <taxon>Hypocreales</taxon>
        <taxon>Nectriaceae</taxon>
        <taxon>Fusarium</taxon>
        <taxon>Fusarium solani species complex</taxon>
    </lineage>
</organism>
<sequence>MEWERYLAGWLSPGRFVVVAVAAVPFLALTFSYCRGLYRLYWHPLSKFPGPKEATKSDLWLYHQDLTPFPEDTFEDLHRQYGAKAIRIAPNELHINETSLYKAIYKQSNPFPKHEQFYLGFATEAPTSFTEVDKAKHKERRRMLSSMFSRAGVLKLEDLIWERLKLLENKIDRLCDKDINLYNAFSGIRLI</sequence>
<keyword evidence="1" id="KW-0349">Heme</keyword>
<dbReference type="GO" id="GO:0005506">
    <property type="term" value="F:iron ion binding"/>
    <property type="evidence" value="ECO:0007669"/>
    <property type="project" value="InterPro"/>
</dbReference>
<dbReference type="GO" id="GO:0016705">
    <property type="term" value="F:oxidoreductase activity, acting on paired donors, with incorporation or reduction of molecular oxygen"/>
    <property type="evidence" value="ECO:0007669"/>
    <property type="project" value="InterPro"/>
</dbReference>
<dbReference type="Gene3D" id="1.10.630.10">
    <property type="entry name" value="Cytochrome P450"/>
    <property type="match status" value="1"/>
</dbReference>
<evidence type="ECO:0000256" key="3">
    <source>
        <dbReference type="ARBA" id="ARBA00023004"/>
    </source>
</evidence>
<feature type="transmembrane region" description="Helical" evidence="4">
    <location>
        <begin position="16"/>
        <end position="38"/>
    </location>
</feature>
<evidence type="ECO:0000313" key="5">
    <source>
        <dbReference type="EMBL" id="KAJ4176539.1"/>
    </source>
</evidence>
<accession>A0A9W8QUB8</accession>